<feature type="region of interest" description="Disordered" evidence="1">
    <location>
        <begin position="178"/>
        <end position="247"/>
    </location>
</feature>
<protein>
    <submittedName>
        <fullName evidence="2">Uncharacterized protein</fullName>
    </submittedName>
</protein>
<organism evidence="2">
    <name type="scientific">viral metagenome</name>
    <dbReference type="NCBI Taxonomy" id="1070528"/>
    <lineage>
        <taxon>unclassified sequences</taxon>
        <taxon>metagenomes</taxon>
        <taxon>organismal metagenomes</taxon>
    </lineage>
</organism>
<feature type="compositionally biased region" description="Basic and acidic residues" evidence="1">
    <location>
        <begin position="181"/>
        <end position="194"/>
    </location>
</feature>
<feature type="compositionally biased region" description="Low complexity" evidence="1">
    <location>
        <begin position="234"/>
        <end position="245"/>
    </location>
</feature>
<accession>A0A6C0LD76</accession>
<evidence type="ECO:0000313" key="2">
    <source>
        <dbReference type="EMBL" id="QHU28906.1"/>
    </source>
</evidence>
<feature type="region of interest" description="Disordered" evidence="1">
    <location>
        <begin position="259"/>
        <end position="311"/>
    </location>
</feature>
<dbReference type="AlphaFoldDB" id="A0A6C0LD76"/>
<dbReference type="InterPro" id="IPR043913">
    <property type="entry name" value="DUF5764"/>
</dbReference>
<name>A0A6C0LD76_9ZZZZ</name>
<feature type="compositionally biased region" description="Acidic residues" evidence="1">
    <location>
        <begin position="286"/>
        <end position="311"/>
    </location>
</feature>
<dbReference type="EMBL" id="MN740475">
    <property type="protein sequence ID" value="QHU28906.1"/>
    <property type="molecule type" value="Genomic_DNA"/>
</dbReference>
<sequence length="311" mass="36039">MSETLNVNVLVAAKEEYTKQLVYILSPEIYTIILNVFNESQQLKKKRSISLRNFQLQLKKIPVWNTIIIEKNTENIKSKFPYLLDLITAIFVSHVKILACVRLKTDSKSIQVKVPNLDTFLHKIIITIAEKIYYNPDIFLKKKEIVVSLISETIEETIRNQIPIDKILTEYLSGVFDEEEKQSKNETTKDNKSETDEELDEELYEDEELEEYDNESDVNEPDKSIFPTRPLPPNLLNNENDNENNVQNIGDIESKIPTEEIKNRVLFSDAIEKSVKSTKSTKIPNNEEESDTESDDDYSDIEEDSEEEPVK</sequence>
<proteinExistence type="predicted"/>
<evidence type="ECO:0000256" key="1">
    <source>
        <dbReference type="SAM" id="MobiDB-lite"/>
    </source>
</evidence>
<feature type="compositionally biased region" description="Acidic residues" evidence="1">
    <location>
        <begin position="195"/>
        <end position="219"/>
    </location>
</feature>
<reference evidence="2" key="1">
    <citation type="journal article" date="2020" name="Nature">
        <title>Giant virus diversity and host interactions through global metagenomics.</title>
        <authorList>
            <person name="Schulz F."/>
            <person name="Roux S."/>
            <person name="Paez-Espino D."/>
            <person name="Jungbluth S."/>
            <person name="Walsh D.A."/>
            <person name="Denef V.J."/>
            <person name="McMahon K.D."/>
            <person name="Konstantinidis K.T."/>
            <person name="Eloe-Fadrosh E.A."/>
            <person name="Kyrpides N.C."/>
            <person name="Woyke T."/>
        </authorList>
    </citation>
    <scope>NUCLEOTIDE SEQUENCE</scope>
    <source>
        <strain evidence="2">GVMAG-M-3300027791-30</strain>
    </source>
</reference>
<dbReference type="Pfam" id="PF19068">
    <property type="entry name" value="DUF5764"/>
    <property type="match status" value="1"/>
</dbReference>